<dbReference type="Pfam" id="PF16694">
    <property type="entry name" value="Cytochrome_P460"/>
    <property type="match status" value="1"/>
</dbReference>
<evidence type="ECO:0000313" key="4">
    <source>
        <dbReference type="Proteomes" id="UP000663929"/>
    </source>
</evidence>
<dbReference type="InterPro" id="IPR038142">
    <property type="entry name" value="Cytochrome_P460_sp"/>
</dbReference>
<evidence type="ECO:0000259" key="2">
    <source>
        <dbReference type="Pfam" id="PF16694"/>
    </source>
</evidence>
<proteinExistence type="predicted"/>
<feature type="domain" description="Cytochrome P460" evidence="2">
    <location>
        <begin position="42"/>
        <end position="171"/>
    </location>
</feature>
<evidence type="ECO:0000313" key="3">
    <source>
        <dbReference type="EMBL" id="QTD49739.1"/>
    </source>
</evidence>
<dbReference type="InterPro" id="IPR032033">
    <property type="entry name" value="Cytochrome_P460"/>
</dbReference>
<gene>
    <name evidence="3" type="ORF">J3U87_29500</name>
</gene>
<feature type="signal peptide" evidence="1">
    <location>
        <begin position="1"/>
        <end position="20"/>
    </location>
</feature>
<keyword evidence="4" id="KW-1185">Reference proteome</keyword>
<dbReference type="CDD" id="cd20750">
    <property type="entry name" value="cyt_c_I"/>
    <property type="match status" value="1"/>
</dbReference>
<sequence>MRSILLATVILTMTAMAPHADLSDRTYDTWVTDRGEISLPRDFRKDFAHLGSWFVPEGDASGFHDVYTQPEAVAHYRKTGTFPDGAVIVKELRANSGKPMTTGHPEWANDTLKQWFVMVKDGKNRFPGNASWGDGWGWALFQPGKKGNQSTNYKSDCLGCHIPAKATDWIYVEGYPTLSGN</sequence>
<protein>
    <submittedName>
        <fullName evidence="3">Cytochrome P460 family protein</fullName>
    </submittedName>
</protein>
<dbReference type="EMBL" id="CP071793">
    <property type="protein sequence ID" value="QTD49739.1"/>
    <property type="molecule type" value="Genomic_DNA"/>
</dbReference>
<reference evidence="3" key="1">
    <citation type="submission" date="2021-03" db="EMBL/GenBank/DDBJ databases">
        <title>Acanthopleuribacteraceae sp. M133.</title>
        <authorList>
            <person name="Wang G."/>
        </authorList>
    </citation>
    <scope>NUCLEOTIDE SEQUENCE</scope>
    <source>
        <strain evidence="3">M133</strain>
    </source>
</reference>
<keyword evidence="1" id="KW-0732">Signal</keyword>
<dbReference type="Proteomes" id="UP000663929">
    <property type="component" value="Chromosome"/>
</dbReference>
<dbReference type="RefSeq" id="WP_237379371.1">
    <property type="nucleotide sequence ID" value="NZ_CP071793.1"/>
</dbReference>
<organism evidence="3 4">
    <name type="scientific">Sulfidibacter corallicola</name>
    <dbReference type="NCBI Taxonomy" id="2818388"/>
    <lineage>
        <taxon>Bacteria</taxon>
        <taxon>Pseudomonadati</taxon>
        <taxon>Acidobacteriota</taxon>
        <taxon>Holophagae</taxon>
        <taxon>Acanthopleuribacterales</taxon>
        <taxon>Acanthopleuribacteraceae</taxon>
        <taxon>Sulfidibacter</taxon>
    </lineage>
</organism>
<dbReference type="AlphaFoldDB" id="A0A8A4TI65"/>
<dbReference type="Gene3D" id="3.50.70.20">
    <property type="entry name" value="Cytochrome P460"/>
    <property type="match status" value="1"/>
</dbReference>
<feature type="chain" id="PRO_5035233028" evidence="1">
    <location>
        <begin position="21"/>
        <end position="181"/>
    </location>
</feature>
<accession>A0A8A4TI65</accession>
<dbReference type="KEGG" id="scor:J3U87_29500"/>
<evidence type="ECO:0000256" key="1">
    <source>
        <dbReference type="SAM" id="SignalP"/>
    </source>
</evidence>
<name>A0A8A4TI65_SULCO</name>